<organism evidence="29">
    <name type="scientific">Amblyomma aureolatum</name>
    <dbReference type="NCBI Taxonomy" id="187763"/>
    <lineage>
        <taxon>Eukaryota</taxon>
        <taxon>Metazoa</taxon>
        <taxon>Ecdysozoa</taxon>
        <taxon>Arthropoda</taxon>
        <taxon>Chelicerata</taxon>
        <taxon>Arachnida</taxon>
        <taxon>Acari</taxon>
        <taxon>Parasitiformes</taxon>
        <taxon>Ixodida</taxon>
        <taxon>Ixodoidea</taxon>
        <taxon>Ixodidae</taxon>
        <taxon>Amblyomminae</taxon>
        <taxon>Amblyomma</taxon>
    </lineage>
</organism>
<comment type="catalytic activity">
    <reaction evidence="23">
        <text>L-threonyl-[protein] + ATP = O-phospho-L-threonyl-[protein] + ADP + H(+)</text>
        <dbReference type="Rhea" id="RHEA:46608"/>
        <dbReference type="Rhea" id="RHEA-COMP:11060"/>
        <dbReference type="Rhea" id="RHEA-COMP:11605"/>
        <dbReference type="ChEBI" id="CHEBI:15378"/>
        <dbReference type="ChEBI" id="CHEBI:30013"/>
        <dbReference type="ChEBI" id="CHEBI:30616"/>
        <dbReference type="ChEBI" id="CHEBI:61977"/>
        <dbReference type="ChEBI" id="CHEBI:456216"/>
        <dbReference type="EC" id="2.7.11.1"/>
    </reaction>
</comment>
<evidence type="ECO:0000256" key="21">
    <source>
        <dbReference type="ARBA" id="ARBA00023212"/>
    </source>
</evidence>
<dbReference type="InterPro" id="IPR033270">
    <property type="entry name" value="VPRBP/DCAF1"/>
</dbReference>
<keyword evidence="7" id="KW-0723">Serine/threonine-protein kinase</keyword>
<keyword evidence="21" id="KW-0206">Cytoskeleton</keyword>
<evidence type="ECO:0000256" key="11">
    <source>
        <dbReference type="ARBA" id="ARBA00022679"/>
    </source>
</evidence>
<dbReference type="UniPathway" id="UPA00143"/>
<evidence type="ECO:0000256" key="7">
    <source>
        <dbReference type="ARBA" id="ARBA00022527"/>
    </source>
</evidence>
<dbReference type="InterPro" id="IPR036322">
    <property type="entry name" value="WD40_repeat_dom_sf"/>
</dbReference>
<dbReference type="EC" id="2.7.11.1" evidence="5"/>
<dbReference type="GO" id="GO:0005813">
    <property type="term" value="C:centrosome"/>
    <property type="evidence" value="ECO:0007669"/>
    <property type="project" value="UniProtKB-SubCell"/>
</dbReference>
<feature type="region of interest" description="Disordered" evidence="28">
    <location>
        <begin position="516"/>
        <end position="557"/>
    </location>
</feature>
<feature type="compositionally biased region" description="Polar residues" evidence="28">
    <location>
        <begin position="251"/>
        <end position="262"/>
    </location>
</feature>
<comment type="similarity">
    <text evidence="4">Belongs to the VPRBP/DCAF1 family.</text>
</comment>
<dbReference type="InterPro" id="IPR015943">
    <property type="entry name" value="WD40/YVTN_repeat-like_dom_sf"/>
</dbReference>
<keyword evidence="20" id="KW-0804">Transcription</keyword>
<dbReference type="GO" id="GO:0006325">
    <property type="term" value="P:chromatin organization"/>
    <property type="evidence" value="ECO:0007669"/>
    <property type="project" value="UniProtKB-KW"/>
</dbReference>
<dbReference type="PROSITE" id="PS50896">
    <property type="entry name" value="LISH"/>
    <property type="match status" value="1"/>
</dbReference>
<evidence type="ECO:0000256" key="13">
    <source>
        <dbReference type="ARBA" id="ARBA00022741"/>
    </source>
</evidence>
<evidence type="ECO:0000256" key="28">
    <source>
        <dbReference type="SAM" id="MobiDB-lite"/>
    </source>
</evidence>
<dbReference type="EMBL" id="GFAC01004608">
    <property type="protein sequence ID" value="JAT94580.1"/>
    <property type="molecule type" value="mRNA"/>
</dbReference>
<reference evidence="29" key="1">
    <citation type="journal article" date="2017" name="Front. Cell. Infect. Microbiol.">
        <title>The Distinct Transcriptional Response of the Midgut of Amblyomma sculptum and Amblyomma aureolatum Ticks to Rickettsia rickettsii Correlates to Their Differences in Susceptibility to Infection.</title>
        <authorList>
            <person name="Martins L.A."/>
            <person name="Galletti M.F.B.M."/>
            <person name="Ribeiro J.M."/>
            <person name="Fujita A."/>
            <person name="Costa F.B."/>
            <person name="Labruna M.B."/>
            <person name="Daffre S."/>
            <person name="Fogaca A.C."/>
        </authorList>
    </citation>
    <scope>NUCLEOTIDE SEQUENCE</scope>
</reference>
<evidence type="ECO:0000256" key="20">
    <source>
        <dbReference type="ARBA" id="ARBA00023163"/>
    </source>
</evidence>
<keyword evidence="6" id="KW-0963">Cytoplasm</keyword>
<feature type="non-terminal residue" evidence="29">
    <location>
        <position position="1"/>
    </location>
</feature>
<keyword evidence="15" id="KW-0833">Ubl conjugation pathway</keyword>
<dbReference type="GO" id="GO:0080008">
    <property type="term" value="C:Cul4-RING E3 ubiquitin ligase complex"/>
    <property type="evidence" value="ECO:0007669"/>
    <property type="project" value="TreeGrafter"/>
</dbReference>
<keyword evidence="18" id="KW-0007">Acetylation</keyword>
<dbReference type="GO" id="GO:0016567">
    <property type="term" value="P:protein ubiquitination"/>
    <property type="evidence" value="ECO:0007669"/>
    <property type="project" value="UniProtKB-UniPathway"/>
</dbReference>
<dbReference type="InterPro" id="IPR006594">
    <property type="entry name" value="LisH"/>
</dbReference>
<evidence type="ECO:0000256" key="9">
    <source>
        <dbReference type="ARBA" id="ARBA00022574"/>
    </source>
</evidence>
<evidence type="ECO:0000256" key="6">
    <source>
        <dbReference type="ARBA" id="ARBA00022490"/>
    </source>
</evidence>
<evidence type="ECO:0000256" key="26">
    <source>
        <dbReference type="ARBA" id="ARBA00071147"/>
    </source>
</evidence>
<evidence type="ECO:0000256" key="3">
    <source>
        <dbReference type="ARBA" id="ARBA00004906"/>
    </source>
</evidence>
<feature type="region of interest" description="Disordered" evidence="28">
    <location>
        <begin position="1407"/>
        <end position="1490"/>
    </location>
</feature>
<dbReference type="FunFam" id="2.130.10.10:FF:000055">
    <property type="entry name" value="DDB1 and CUL4-associated factor 1"/>
    <property type="match status" value="1"/>
</dbReference>
<keyword evidence="12" id="KW-0677">Repeat</keyword>
<evidence type="ECO:0000256" key="17">
    <source>
        <dbReference type="ARBA" id="ARBA00022853"/>
    </source>
</evidence>
<keyword evidence="13" id="KW-0547">Nucleotide-binding</keyword>
<sequence>ALAMEPVPAAAGGGGATTTEPIRTLDSVSELFRLLEQWESQNGTGTDPIPVLTSIAELVEKETEAYLKMDPDPFDDRHPSRAHPDCTLGHLLKALFKNDDFMNKLVNNYVLSREGGNLSTVACRLLLDILPGLETSVVFQDTEGLVGRLLQWAESESTPPLLQAYATGLLAAAMEVQDIAANHREANARLVPAMLRRLWELAQVTPEEVTCRPPERPFCHLNGVATDALATPQQQQQHATAVSSSHHSGTPRKSPSETPFVSECSNSSWAELEPLMIGSNQVYPLTVEMQQRLILQYLTPLGEYQELLGAVLEAKTLHLLLNYANLKENRDVRLAFEALKYLAALLCHKKFALEFIAVGGLQRLLEVHRPSVAATGVSICLYYLAYSEDAMERVCMLPQAVLSDLVAYALWLLERSHDSSRCHATMFFGLAFPFRSLLELFDQQDGLRKLLNVMSTLDVFVRGSSNDSASPSDDQVFASRQTARHVCVALKRYFEAHLAHRADHLRRSHARNATTASCSSVSASGSSTSPPPSQSASTTTPSMSRSHEPWSSSSGAATTTMTVAVGPTTPSGHRCRAARFTAEAVSENMWTLLELLPARARWAPVDELVRLGGVSLLLQTVALAYDWNHSGKADTVRAALDVLAVCAVVPRAQVALCQNVALPSGQVRSAAGMSVILAAADGEIVADPDVQRSALNVVINCVCGPMSRLGGTVGRVVSGSVRKRAAIKSGEDLLSKMWNCVRANNGIMVLLNLLTVKSPITDADSMRALACKALCGLARCSTVKQIISKLPLFTNGQLQVLMREPILQDKRQEHAKFCNSCIELVERVTGAPLSPGMESSLAKINKSEVVAQTKISYREKDLLQLIYQHLLAKGLSDTATLLQKEAGLPSRPTCGSSAQPQWSANAICTPRTVRPLRSGSLGSASLTPNSSAEKIPSVACLNRNGAVTPIRAGDPGIGSRQLLVNHSATTTTINTAAAAANANASPSMPTLQKRGGTYQASPVLKRLSYTSASSVMPASHPPHSLSLDTIVKEYLRNQHALCKNPVVACPPFELFVPHRCPEPQYRNAAPASMAARLERSQVFPPAGGFDGAKLHRKFVYSRFRPVRTFRDPDGTSSYSCCAFSAGSQYLFLGTLVGELHVYNLYTGLEEATYTCHESELTHCQPSKDGKFLLTSSAWRRPLSSLWSFTDVFDQKLTFDDDYYVEFGKQSLDRVLGTRHETAHVYDTSTGALLSTLRDADLSNHYTRNRATFNPTDELVLSDGVLWDVRSVSPLHKFDKFNPHVNGVFHPNGLEVISNSEVWDLRTFRLLHTVPALDQCQVTFNGAGDVLYGAVLTEDDDDSARLFSSSFRTFHASDYSSIATIDIKRNIYDLKPDESDYFLAVVENQGTRDATMSSSESVCRLYEVGRQREEDDDEDADDDESENMGEEDTDEDDDDVEDMEGEDHDNEDDEDDDGDDVAFSLSDVSDDGSDDSDDSDEDQVLFALNEI</sequence>
<evidence type="ECO:0000256" key="27">
    <source>
        <dbReference type="ARBA" id="ARBA00078221"/>
    </source>
</evidence>
<keyword evidence="10" id="KW-0945">Host-virus interaction</keyword>
<evidence type="ECO:0000256" key="2">
    <source>
        <dbReference type="ARBA" id="ARBA00004300"/>
    </source>
</evidence>
<dbReference type="GO" id="GO:0004674">
    <property type="term" value="F:protein serine/threonine kinase activity"/>
    <property type="evidence" value="ECO:0007669"/>
    <property type="project" value="UniProtKB-KW"/>
</dbReference>
<proteinExistence type="evidence at transcript level"/>
<name>A0A1E1X5P6_9ACAR</name>
<evidence type="ECO:0000256" key="24">
    <source>
        <dbReference type="ARBA" id="ARBA00048679"/>
    </source>
</evidence>
<evidence type="ECO:0000256" key="22">
    <source>
        <dbReference type="ARBA" id="ARBA00023242"/>
    </source>
</evidence>
<evidence type="ECO:0000256" key="1">
    <source>
        <dbReference type="ARBA" id="ARBA00004123"/>
    </source>
</evidence>
<evidence type="ECO:0000256" key="12">
    <source>
        <dbReference type="ARBA" id="ARBA00022737"/>
    </source>
</evidence>
<evidence type="ECO:0000313" key="29">
    <source>
        <dbReference type="EMBL" id="JAT94580.1"/>
    </source>
</evidence>
<keyword evidence="22" id="KW-0539">Nucleus</keyword>
<keyword evidence="9" id="KW-0853">WD repeat</keyword>
<evidence type="ECO:0000256" key="10">
    <source>
        <dbReference type="ARBA" id="ARBA00022581"/>
    </source>
</evidence>
<dbReference type="PANTHER" id="PTHR13129">
    <property type="entry name" value="VPRBP PROTEIN-RELATED"/>
    <property type="match status" value="1"/>
</dbReference>
<dbReference type="PANTHER" id="PTHR13129:SF4">
    <property type="entry name" value="DDB1- AND CUL4-ASSOCIATED FACTOR 1"/>
    <property type="match status" value="1"/>
</dbReference>
<feature type="region of interest" description="Disordered" evidence="28">
    <location>
        <begin position="230"/>
        <end position="262"/>
    </location>
</feature>
<dbReference type="Gene3D" id="2.130.10.10">
    <property type="entry name" value="YVTN repeat-like/Quinoprotein amine dehydrogenase"/>
    <property type="match status" value="1"/>
</dbReference>
<keyword evidence="8" id="KW-0597">Phosphoprotein</keyword>
<comment type="subunit">
    <text evidence="25">Component of the DCX (DDB1-CUL4-X-box) E3 ubiquitin-protein ligase complex, named CUL4A-RBX1-DDB1-DCAF1/VPRBP complex. Interacts with DDB1; the interaction is direct. Also forms a ternary complex with DDA1 and DDB1. Interacts with NF2 (via FERM domain). Component of the EDVP complex, a E3 ligase complex containing DYRK2, EDD/UBR5, DDB1 and DCAF1. Interacts with DYRK2; the interaction is direct. Interacts with RAG1; the interaction is direct. Interacts with LLGL1 and LLGL2. Interacts with histone H3. Interacts with ESR1 and LATS1; probably recruited by LATS1 to promote ESR1 ubiquitination and ubiquitin-mediated proteasomal degradation. Directly interacts with TET1, TET2 and TET3 (via C-terminus). Interacts with CEP78; promoting DCAF1 localization to centrosomes.</text>
</comment>
<dbReference type="SUPFAM" id="SSF50978">
    <property type="entry name" value="WD40 repeat-like"/>
    <property type="match status" value="1"/>
</dbReference>
<comment type="subcellular location">
    <subcellularLocation>
        <location evidence="2">Cytoplasm</location>
        <location evidence="2">Cytoskeleton</location>
        <location evidence="2">Microtubule organizing center</location>
        <location evidence="2">Centrosome</location>
    </subcellularLocation>
    <subcellularLocation>
        <location evidence="1">Nucleus</location>
    </subcellularLocation>
</comment>
<accession>A0A1E1X5P6</accession>
<keyword evidence="19" id="KW-0805">Transcription regulation</keyword>
<evidence type="ECO:0000256" key="23">
    <source>
        <dbReference type="ARBA" id="ARBA00047899"/>
    </source>
</evidence>
<comment type="catalytic activity">
    <reaction evidence="24">
        <text>L-seryl-[protein] + ATP = O-phospho-L-seryl-[protein] + ADP + H(+)</text>
        <dbReference type="Rhea" id="RHEA:17989"/>
        <dbReference type="Rhea" id="RHEA-COMP:9863"/>
        <dbReference type="Rhea" id="RHEA-COMP:11604"/>
        <dbReference type="ChEBI" id="CHEBI:15378"/>
        <dbReference type="ChEBI" id="CHEBI:29999"/>
        <dbReference type="ChEBI" id="CHEBI:30616"/>
        <dbReference type="ChEBI" id="CHEBI:83421"/>
        <dbReference type="ChEBI" id="CHEBI:456216"/>
        <dbReference type="EC" id="2.7.11.1"/>
    </reaction>
</comment>
<dbReference type="InterPro" id="IPR016024">
    <property type="entry name" value="ARM-type_fold"/>
</dbReference>
<feature type="compositionally biased region" description="Acidic residues" evidence="28">
    <location>
        <begin position="1413"/>
        <end position="1459"/>
    </location>
</feature>
<evidence type="ECO:0000256" key="16">
    <source>
        <dbReference type="ARBA" id="ARBA00022840"/>
    </source>
</evidence>
<dbReference type="GO" id="GO:0005634">
    <property type="term" value="C:nucleus"/>
    <property type="evidence" value="ECO:0007669"/>
    <property type="project" value="UniProtKB-SubCell"/>
</dbReference>
<comment type="pathway">
    <text evidence="3">Protein modification; protein ubiquitination.</text>
</comment>
<feature type="compositionally biased region" description="Low complexity" evidence="28">
    <location>
        <begin position="516"/>
        <end position="544"/>
    </location>
</feature>
<evidence type="ECO:0000256" key="15">
    <source>
        <dbReference type="ARBA" id="ARBA00022786"/>
    </source>
</evidence>
<keyword evidence="11" id="KW-0808">Transferase</keyword>
<dbReference type="SUPFAM" id="SSF48371">
    <property type="entry name" value="ARM repeat"/>
    <property type="match status" value="1"/>
</dbReference>
<protein>
    <recommendedName>
        <fullName evidence="26">DDB1- and CUL4-associated factor 1</fullName>
        <ecNumber evidence="5">2.7.11.1</ecNumber>
    </recommendedName>
    <alternativeName>
        <fullName evidence="27">Serine/threonine-protein kinase VPRBP</fullName>
    </alternativeName>
</protein>
<keyword evidence="16" id="KW-0067">ATP-binding</keyword>
<feature type="region of interest" description="Disordered" evidence="28">
    <location>
        <begin position="1"/>
        <end position="20"/>
    </location>
</feature>
<feature type="compositionally biased region" description="Low complexity" evidence="28">
    <location>
        <begin position="230"/>
        <end position="248"/>
    </location>
</feature>
<dbReference type="GO" id="GO:0005524">
    <property type="term" value="F:ATP binding"/>
    <property type="evidence" value="ECO:0007669"/>
    <property type="project" value="UniProtKB-KW"/>
</dbReference>
<evidence type="ECO:0000256" key="14">
    <source>
        <dbReference type="ARBA" id="ARBA00022777"/>
    </source>
</evidence>
<evidence type="ECO:0000256" key="5">
    <source>
        <dbReference type="ARBA" id="ARBA00012513"/>
    </source>
</evidence>
<keyword evidence="14" id="KW-0418">Kinase</keyword>
<evidence type="ECO:0000256" key="8">
    <source>
        <dbReference type="ARBA" id="ARBA00022553"/>
    </source>
</evidence>
<evidence type="ECO:0000256" key="19">
    <source>
        <dbReference type="ARBA" id="ARBA00023015"/>
    </source>
</evidence>
<evidence type="ECO:0000256" key="25">
    <source>
        <dbReference type="ARBA" id="ARBA00063313"/>
    </source>
</evidence>
<keyword evidence="17" id="KW-0156">Chromatin regulator</keyword>
<evidence type="ECO:0000256" key="4">
    <source>
        <dbReference type="ARBA" id="ARBA00008845"/>
    </source>
</evidence>
<dbReference type="SMART" id="SM00667">
    <property type="entry name" value="LisH"/>
    <property type="match status" value="1"/>
</dbReference>
<feature type="compositionally biased region" description="Acidic residues" evidence="28">
    <location>
        <begin position="1467"/>
        <end position="1482"/>
    </location>
</feature>
<evidence type="ECO:0000256" key="18">
    <source>
        <dbReference type="ARBA" id="ARBA00022990"/>
    </source>
</evidence>